<evidence type="ECO:0000313" key="5">
    <source>
        <dbReference type="EnsemblMetazoa" id="PHUM095290-PA"/>
    </source>
</evidence>
<dbReference type="InterPro" id="IPR013783">
    <property type="entry name" value="Ig-like_fold"/>
</dbReference>
<evidence type="ECO:0000313" key="6">
    <source>
        <dbReference type="Proteomes" id="UP000009046"/>
    </source>
</evidence>
<dbReference type="Pfam" id="PF25248">
    <property type="entry name" value="Ig_CFAP65_8th"/>
    <property type="match status" value="1"/>
</dbReference>
<dbReference type="RefSeq" id="XP_002423910.1">
    <property type="nucleotide sequence ID" value="XM_002423865.1"/>
</dbReference>
<dbReference type="Gene3D" id="2.60.40.10">
    <property type="entry name" value="Immunoglobulins"/>
    <property type="match status" value="1"/>
</dbReference>
<dbReference type="eggNOG" id="ENOG502QSJW">
    <property type="taxonomic scope" value="Eukaryota"/>
</dbReference>
<keyword evidence="6" id="KW-1185">Reference proteome</keyword>
<reference evidence="5" key="3">
    <citation type="submission" date="2020-05" db="UniProtKB">
        <authorList>
            <consortium name="EnsemblMetazoa"/>
        </authorList>
    </citation>
    <scope>IDENTIFICATION</scope>
    <source>
        <strain evidence="5">USDA</strain>
    </source>
</reference>
<gene>
    <name evidence="5" type="primary">8238028</name>
    <name evidence="4" type="ORF">Phum_PHUM095290</name>
</gene>
<evidence type="ECO:0000259" key="3">
    <source>
        <dbReference type="Pfam" id="PF25248"/>
    </source>
</evidence>
<dbReference type="EnsemblMetazoa" id="PHUM095290-RA">
    <property type="protein sequence ID" value="PHUM095290-PA"/>
    <property type="gene ID" value="PHUM095290"/>
</dbReference>
<feature type="domain" description="CFAP65 eight Ig-like" evidence="3">
    <location>
        <begin position="449"/>
        <end position="548"/>
    </location>
</feature>
<accession>E0VCR6</accession>
<evidence type="ECO:0000256" key="2">
    <source>
        <dbReference type="SAM" id="Phobius"/>
    </source>
</evidence>
<reference evidence="4" key="1">
    <citation type="submission" date="2007-04" db="EMBL/GenBank/DDBJ databases">
        <title>Annotation of Pediculus humanus corporis strain USDA.</title>
        <authorList>
            <person name="Kirkness E."/>
            <person name="Hannick L."/>
            <person name="Hass B."/>
            <person name="Bruggner R."/>
            <person name="Lawson D."/>
            <person name="Bidwell S."/>
            <person name="Joardar V."/>
            <person name="Caler E."/>
            <person name="Walenz B."/>
            <person name="Inman J."/>
            <person name="Schobel S."/>
            <person name="Galinsky K."/>
            <person name="Amedeo P."/>
            <person name="Strausberg R."/>
        </authorList>
    </citation>
    <scope>NUCLEOTIDE SEQUENCE</scope>
    <source>
        <strain evidence="4">USDA</strain>
    </source>
</reference>
<feature type="region of interest" description="Disordered" evidence="1">
    <location>
        <begin position="1201"/>
        <end position="1249"/>
    </location>
</feature>
<protein>
    <recommendedName>
        <fullName evidence="3">CFAP65 eight Ig-like domain-containing protein</fullName>
    </recommendedName>
</protein>
<dbReference type="PANTHER" id="PTHR46127:SF1">
    <property type="entry name" value="CILIA- AND FLAGELLA-ASSOCIATED PROTEIN 65"/>
    <property type="match status" value="1"/>
</dbReference>
<dbReference type="PANTHER" id="PTHR46127">
    <property type="entry name" value="CILIA- AND FLAGELLA-ASSOCIATED PROTEIN 65"/>
    <property type="match status" value="1"/>
</dbReference>
<dbReference type="EMBL" id="DS235063">
    <property type="protein sequence ID" value="EEB11172.1"/>
    <property type="molecule type" value="Genomic_DNA"/>
</dbReference>
<dbReference type="InterPro" id="IPR057467">
    <property type="entry name" value="Ig_CFAP65_8th"/>
</dbReference>
<reference evidence="4" key="2">
    <citation type="submission" date="2007-04" db="EMBL/GenBank/DDBJ databases">
        <title>The genome of the human body louse.</title>
        <authorList>
            <consortium name="The Human Body Louse Genome Consortium"/>
            <person name="Kirkness E."/>
            <person name="Walenz B."/>
            <person name="Hass B."/>
            <person name="Bruggner R."/>
            <person name="Strausberg R."/>
        </authorList>
    </citation>
    <scope>NUCLEOTIDE SEQUENCE</scope>
    <source>
        <strain evidence="4">USDA</strain>
    </source>
</reference>
<organism>
    <name type="scientific">Pediculus humanus subsp. corporis</name>
    <name type="common">Body louse</name>
    <dbReference type="NCBI Taxonomy" id="121224"/>
    <lineage>
        <taxon>Eukaryota</taxon>
        <taxon>Metazoa</taxon>
        <taxon>Ecdysozoa</taxon>
        <taxon>Arthropoda</taxon>
        <taxon>Hexapoda</taxon>
        <taxon>Insecta</taxon>
        <taxon>Pterygota</taxon>
        <taxon>Neoptera</taxon>
        <taxon>Paraneoptera</taxon>
        <taxon>Psocodea</taxon>
        <taxon>Troctomorpha</taxon>
        <taxon>Phthiraptera</taxon>
        <taxon>Anoplura</taxon>
        <taxon>Pediculidae</taxon>
        <taxon>Pediculus</taxon>
    </lineage>
</organism>
<feature type="compositionally biased region" description="Polar residues" evidence="1">
    <location>
        <begin position="1201"/>
        <end position="1227"/>
    </location>
</feature>
<name>E0VCR6_PEDHC</name>
<evidence type="ECO:0000313" key="4">
    <source>
        <dbReference type="EMBL" id="EEB11172.1"/>
    </source>
</evidence>
<dbReference type="KEGG" id="phu:Phum_PHUM095290"/>
<dbReference type="InterPro" id="IPR052614">
    <property type="entry name" value="CFAP65"/>
</dbReference>
<dbReference type="InParanoid" id="E0VCR6"/>
<sequence>MDDVKIINLDFGIVTCELTKNHGVIPPRSKINIKIIFKPTERGIYYKQIYGLIQYHKPIVLNILGINKPKQHLNLKSIRFEFSTKQICENTYENYFEKLKNSKIPERKLLLYQKCLKEYAKCQDKLDESEENCENLFPETINEVVYASDEVFLTNHFINIKNLTEMKKAITLVNLSKIQHYYYQWSREPTKGILLPETNVDFTIHFTPLTSDKLHHVEMDVRIFRYSDWSDENNKNDKIYLPMTTTVKIIGHSFPSGTYGWIPQCTVFPKCINLRPCTPGEIAYGSVMIERNGHLPVSFVIKTSKNTSYSVQPMLGCIIEDYQLLMIRFNGETEKGIYEEKIKIIYNNLETDCTIITLKTIVEVPQLIFGDNNCYTYKIIIPEDICWIEIPEPNGVVEPNSSTTLKAVFKPVVAWEYLDYIECVITSISESEHEETITLQLIGSSQFGYLVATPSFYDFGECIYKKEKSIKVQLFNFSPVIINYQLFVVQSREFPESDAHKNVKVTPSRGFVPGKSSTEIEVTVIPHRNYLFQYAILCQILDSLSKDAVPSNKPRRMFFFRFEGVLPTFQIVDLKIENGGALFSPHWIWKMMSINRLNKALESLDSEKKIYWRFPEVKINSFPIVITMLVEAKRFGCAHWSLEKNVICSCFGFNESDPILQNECVHTDMMHMIPAEGNLEPSNKTLIHIILNYTSLKNCRVQWTMNLPFNRKIILENEIVSLPNEDVNFASMYLHPELNLKSIFIGDEDPPLQVLCLCFQDNVSTTIRLNGEGAASIQQVKELTPQKTIPKKSNLRNQEIRLVINVNFFNILYFRIFSEVKKIFLITNISTTDVWAYHWHDFHVKSIITAQVHPKSGIVEPGQTAPKVEIPDVPKSHHLFLTVNTNIISRGNIDQKLLLAQQLTLKSGEEFIENFDNIPIIPEPELYLESSKLCSLRDYDNTSVVYLEKEELSAKALVQGDYFERWSGKYPFSCTFTVRAPPRYGIYAVIQNLSFRKNPVTGQCKDYVEMHYYERTTLIFFKTNKIKQQFCGKITPKESFSETSNPLEFDNIFKNSSVSENAFIANDELTVKIYIAKEKLKPDEKLEIHIVFTAFKFECRRREKALQCKPCEWIWEKFALDKIQNCPYTSCIDEDYCRNVDIKKEIKTIVSSGTGTKVSIGAVATIILVLFMFACCVWISRRMQLWCFGPIRNRQSRMEMNQTTQNSGGFEENTSPYGDMLPNSTAPSAPPISEDKDLPPSYSSLFPEK</sequence>
<dbReference type="AlphaFoldDB" id="E0VCR6"/>
<dbReference type="OrthoDB" id="8186931at2759"/>
<dbReference type="GeneID" id="8238028"/>
<dbReference type="CTD" id="8238028"/>
<dbReference type="Proteomes" id="UP000009046">
    <property type="component" value="Unassembled WGS sequence"/>
</dbReference>
<dbReference type="EMBL" id="AAZO01001135">
    <property type="status" value="NOT_ANNOTATED_CDS"/>
    <property type="molecule type" value="Genomic_DNA"/>
</dbReference>
<keyword evidence="2" id="KW-0812">Transmembrane</keyword>
<keyword evidence="2" id="KW-0472">Membrane</keyword>
<feature type="transmembrane region" description="Helical" evidence="2">
    <location>
        <begin position="1158"/>
        <end position="1179"/>
    </location>
</feature>
<evidence type="ECO:0000256" key="1">
    <source>
        <dbReference type="SAM" id="MobiDB-lite"/>
    </source>
</evidence>
<keyword evidence="2" id="KW-1133">Transmembrane helix</keyword>
<dbReference type="HOGENOM" id="CLU_265944_0_0_1"/>
<dbReference type="VEuPathDB" id="VectorBase:PHUM095290"/>
<dbReference type="EMBL" id="AAZO01001134">
    <property type="status" value="NOT_ANNOTATED_CDS"/>
    <property type="molecule type" value="Genomic_DNA"/>
</dbReference>
<proteinExistence type="predicted"/>